<accession>A0A3Q8CXU5</accession>
<dbReference type="SUPFAM" id="SSF51735">
    <property type="entry name" value="NAD(P)-binding Rossmann-fold domains"/>
    <property type="match status" value="1"/>
</dbReference>
<dbReference type="Proteomes" id="UP000314960">
    <property type="component" value="Chromosome"/>
</dbReference>
<dbReference type="GO" id="GO:0051287">
    <property type="term" value="F:NAD binding"/>
    <property type="evidence" value="ECO:0007669"/>
    <property type="project" value="InterPro"/>
</dbReference>
<keyword evidence="2 4" id="KW-0560">Oxidoreductase</keyword>
<evidence type="ECO:0008006" key="9">
    <source>
        <dbReference type="Google" id="ProtNLM"/>
    </source>
</evidence>
<sequence length="322" mass="35283">MEKIVYIVGSFTQVGLEYLKDHAVKTIVGPKKIPDETLKTVGDQIIALVYPDSDFSLELLQQLPNLKIILRCGVGVDNLPLKELTKRGIQVTNTKGINSDAVAEMTVGLMIMLSRKILIANAASKIGVKKLYTDEFTGTELRGKTIGLVGYGHIAQKVEYLLAAFGADILIANHTPKEVKYGCQVALETLIENSDIISLHIPHTKETENLISAQKITKMSSNTILINTSRGAILDEEALYQALVEKKLGGAALDTVKNEPMNPNNPLLQLDNVIITPHIGSQTYDTIEKTDLMVAKEFVHFLDTKQAIHPVNLLAENGGKYL</sequence>
<evidence type="ECO:0000259" key="6">
    <source>
        <dbReference type="Pfam" id="PF02826"/>
    </source>
</evidence>
<dbReference type="GO" id="GO:0016618">
    <property type="term" value="F:hydroxypyruvate reductase [NAD(P)H] activity"/>
    <property type="evidence" value="ECO:0007669"/>
    <property type="project" value="TreeGrafter"/>
</dbReference>
<protein>
    <recommendedName>
        <fullName evidence="9">3-phosphoglycerate dehydrogenase</fullName>
    </recommendedName>
</protein>
<dbReference type="PROSITE" id="PS00670">
    <property type="entry name" value="D_2_HYDROXYACID_DH_2"/>
    <property type="match status" value="1"/>
</dbReference>
<dbReference type="FunFam" id="3.40.50.720:FF:000203">
    <property type="entry name" value="D-3-phosphoglycerate dehydrogenase (SerA)"/>
    <property type="match status" value="1"/>
</dbReference>
<dbReference type="SUPFAM" id="SSF52283">
    <property type="entry name" value="Formate/glycerate dehydrogenase catalytic domain-like"/>
    <property type="match status" value="1"/>
</dbReference>
<evidence type="ECO:0000256" key="1">
    <source>
        <dbReference type="ARBA" id="ARBA00005854"/>
    </source>
</evidence>
<evidence type="ECO:0000256" key="2">
    <source>
        <dbReference type="ARBA" id="ARBA00023002"/>
    </source>
</evidence>
<evidence type="ECO:0000313" key="7">
    <source>
        <dbReference type="EMBL" id="AUJ28880.1"/>
    </source>
</evidence>
<dbReference type="GO" id="GO:0005829">
    <property type="term" value="C:cytosol"/>
    <property type="evidence" value="ECO:0007669"/>
    <property type="project" value="TreeGrafter"/>
</dbReference>
<dbReference type="InterPro" id="IPR006139">
    <property type="entry name" value="D-isomer_2_OHA_DH_cat_dom"/>
</dbReference>
<dbReference type="Gene3D" id="3.40.50.720">
    <property type="entry name" value="NAD(P)-binding Rossmann-like Domain"/>
    <property type="match status" value="2"/>
</dbReference>
<evidence type="ECO:0000313" key="8">
    <source>
        <dbReference type="Proteomes" id="UP000314960"/>
    </source>
</evidence>
<dbReference type="GO" id="GO:0030267">
    <property type="term" value="F:glyoxylate reductase (NADPH) activity"/>
    <property type="evidence" value="ECO:0007669"/>
    <property type="project" value="TreeGrafter"/>
</dbReference>
<dbReference type="InterPro" id="IPR029753">
    <property type="entry name" value="D-isomer_DH_CS"/>
</dbReference>
<organism evidence="7 8">
    <name type="scientific">Liquorilactobacillus hordei</name>
    <dbReference type="NCBI Taxonomy" id="468911"/>
    <lineage>
        <taxon>Bacteria</taxon>
        <taxon>Bacillati</taxon>
        <taxon>Bacillota</taxon>
        <taxon>Bacilli</taxon>
        <taxon>Lactobacillales</taxon>
        <taxon>Lactobacillaceae</taxon>
        <taxon>Liquorilactobacillus</taxon>
    </lineage>
</organism>
<evidence type="ECO:0000256" key="3">
    <source>
        <dbReference type="ARBA" id="ARBA00023027"/>
    </source>
</evidence>
<keyword evidence="3" id="KW-0520">NAD</keyword>
<evidence type="ECO:0000256" key="4">
    <source>
        <dbReference type="RuleBase" id="RU003719"/>
    </source>
</evidence>
<dbReference type="InterPro" id="IPR050223">
    <property type="entry name" value="D-isomer_2-hydroxyacid_DH"/>
</dbReference>
<comment type="similarity">
    <text evidence="1 4">Belongs to the D-isomer specific 2-hydroxyacid dehydrogenase family.</text>
</comment>
<dbReference type="Pfam" id="PF02826">
    <property type="entry name" value="2-Hacid_dh_C"/>
    <property type="match status" value="1"/>
</dbReference>
<dbReference type="PANTHER" id="PTHR10996:SF283">
    <property type="entry name" value="GLYOXYLATE_HYDROXYPYRUVATE REDUCTASE B"/>
    <property type="match status" value="1"/>
</dbReference>
<feature type="domain" description="D-isomer specific 2-hydroxyacid dehydrogenase catalytic" evidence="5">
    <location>
        <begin position="6"/>
        <end position="312"/>
    </location>
</feature>
<dbReference type="Pfam" id="PF00389">
    <property type="entry name" value="2-Hacid_dh"/>
    <property type="match status" value="1"/>
</dbReference>
<feature type="domain" description="D-isomer specific 2-hydroxyacid dehydrogenase NAD-binding" evidence="6">
    <location>
        <begin position="107"/>
        <end position="280"/>
    </location>
</feature>
<dbReference type="InterPro" id="IPR036291">
    <property type="entry name" value="NAD(P)-bd_dom_sf"/>
</dbReference>
<gene>
    <name evidence="7" type="ORF">BSQ49_00820</name>
</gene>
<proteinExistence type="inferred from homology"/>
<dbReference type="EMBL" id="CP018176">
    <property type="protein sequence ID" value="AUJ28880.1"/>
    <property type="molecule type" value="Genomic_DNA"/>
</dbReference>
<dbReference type="PANTHER" id="PTHR10996">
    <property type="entry name" value="2-HYDROXYACID DEHYDROGENASE-RELATED"/>
    <property type="match status" value="1"/>
</dbReference>
<dbReference type="InterPro" id="IPR006140">
    <property type="entry name" value="D-isomer_DH_NAD-bd"/>
</dbReference>
<dbReference type="AlphaFoldDB" id="A0A3Q8CXU5"/>
<evidence type="ECO:0000259" key="5">
    <source>
        <dbReference type="Pfam" id="PF00389"/>
    </source>
</evidence>
<dbReference type="KEGG" id="lhw:BSQ49_00820"/>
<dbReference type="RefSeq" id="WP_141052596.1">
    <property type="nucleotide sequence ID" value="NZ_CP018176.1"/>
</dbReference>
<reference evidence="7 8" key="1">
    <citation type="submission" date="2016-11" db="EMBL/GenBank/DDBJ databases">
        <title>Interaction between Lactobacillus species and yeast in water kefir.</title>
        <authorList>
            <person name="Behr J."/>
            <person name="Xu D."/>
            <person name="Vogel R.F."/>
        </authorList>
    </citation>
    <scope>NUCLEOTIDE SEQUENCE [LARGE SCALE GENOMIC DNA]</scope>
    <source>
        <strain evidence="7 8">TMW 1.1822</strain>
    </source>
</reference>
<name>A0A3Q8CXU5_9LACO</name>